<protein>
    <submittedName>
        <fullName evidence="4">ADP-ribose pyrophosphatase</fullName>
    </submittedName>
</protein>
<evidence type="ECO:0000259" key="3">
    <source>
        <dbReference type="PROSITE" id="PS51462"/>
    </source>
</evidence>
<sequence>MSDSAQRHQFKVTDSELLIDAPILALRRDTVTMPGGTTATREVVEHFGAVAVVAVDENDRIAMVEQYRHTVGRRLWELPAGLLDFDGEDALTTAKRELVEEAGLEAENWSVLVDLVTSPGFAEEAVRVFLATGLSETERPEAEDEEADMEFAWVPLDEARADVMAGRISNSIAIAGILSASEVLAGRTEARSTDTPFELRPTHMPERRSAQGITPDMKKIQN</sequence>
<evidence type="ECO:0000313" key="4">
    <source>
        <dbReference type="EMBL" id="SIS41317.1"/>
    </source>
</evidence>
<accession>A0A1N7IWA0</accession>
<feature type="compositionally biased region" description="Basic and acidic residues" evidence="2">
    <location>
        <begin position="200"/>
        <end position="209"/>
    </location>
</feature>
<dbReference type="EMBL" id="FTOF01000002">
    <property type="protein sequence ID" value="SIS41317.1"/>
    <property type="molecule type" value="Genomic_DNA"/>
</dbReference>
<dbReference type="PANTHER" id="PTHR11839:SF31">
    <property type="entry name" value="ADP-RIBOSE PYROPHOSPHATASE"/>
    <property type="match status" value="1"/>
</dbReference>
<dbReference type="Proteomes" id="UP000186292">
    <property type="component" value="Unassembled WGS sequence"/>
</dbReference>
<dbReference type="CDD" id="cd24158">
    <property type="entry name" value="NUDIX_ADPRase_Rv1700"/>
    <property type="match status" value="1"/>
</dbReference>
<gene>
    <name evidence="4" type="ORF">SAMN05444817_102192</name>
</gene>
<dbReference type="STRING" id="1161099.SAMN05444817_102192"/>
<dbReference type="GO" id="GO:0019693">
    <property type="term" value="P:ribose phosphate metabolic process"/>
    <property type="evidence" value="ECO:0007669"/>
    <property type="project" value="TreeGrafter"/>
</dbReference>
<dbReference type="Gene3D" id="3.90.79.10">
    <property type="entry name" value="Nucleoside Triphosphate Pyrophosphohydrolase"/>
    <property type="match status" value="1"/>
</dbReference>
<dbReference type="SUPFAM" id="SSF55811">
    <property type="entry name" value="Nudix"/>
    <property type="match status" value="1"/>
</dbReference>
<dbReference type="InterPro" id="IPR015797">
    <property type="entry name" value="NUDIX_hydrolase-like_dom_sf"/>
</dbReference>
<dbReference type="RefSeq" id="WP_076598629.1">
    <property type="nucleotide sequence ID" value="NZ_CP046976.1"/>
</dbReference>
<dbReference type="PANTHER" id="PTHR11839">
    <property type="entry name" value="UDP/ADP-SUGAR PYROPHOSPHATASE"/>
    <property type="match status" value="1"/>
</dbReference>
<dbReference type="AlphaFoldDB" id="A0A1N7IWA0"/>
<evidence type="ECO:0000313" key="5">
    <source>
        <dbReference type="Proteomes" id="UP000186292"/>
    </source>
</evidence>
<dbReference type="GO" id="GO:0006753">
    <property type="term" value="P:nucleoside phosphate metabolic process"/>
    <property type="evidence" value="ECO:0007669"/>
    <property type="project" value="TreeGrafter"/>
</dbReference>
<name>A0A1N7IWA0_9CORY</name>
<dbReference type="GO" id="GO:0016787">
    <property type="term" value="F:hydrolase activity"/>
    <property type="evidence" value="ECO:0007669"/>
    <property type="project" value="UniProtKB-KW"/>
</dbReference>
<keyword evidence="1" id="KW-0378">Hydrolase</keyword>
<reference evidence="5" key="1">
    <citation type="submission" date="2017-01" db="EMBL/GenBank/DDBJ databases">
        <authorList>
            <person name="Varghese N."/>
            <person name="Submissions S."/>
        </authorList>
    </citation>
    <scope>NUCLEOTIDE SEQUENCE [LARGE SCALE GENOMIC DNA]</scope>
    <source>
        <strain evidence="5">DSM 44531</strain>
    </source>
</reference>
<dbReference type="InterPro" id="IPR000086">
    <property type="entry name" value="NUDIX_hydrolase_dom"/>
</dbReference>
<dbReference type="OrthoDB" id="9806150at2"/>
<proteinExistence type="predicted"/>
<feature type="domain" description="Nudix hydrolase" evidence="3">
    <location>
        <begin position="45"/>
        <end position="176"/>
    </location>
</feature>
<keyword evidence="5" id="KW-1185">Reference proteome</keyword>
<evidence type="ECO:0000256" key="2">
    <source>
        <dbReference type="SAM" id="MobiDB-lite"/>
    </source>
</evidence>
<dbReference type="GO" id="GO:0005829">
    <property type="term" value="C:cytosol"/>
    <property type="evidence" value="ECO:0007669"/>
    <property type="project" value="TreeGrafter"/>
</dbReference>
<organism evidence="4 5">
    <name type="scientific">Corynebacterium appendicis CIP 107643</name>
    <dbReference type="NCBI Taxonomy" id="1161099"/>
    <lineage>
        <taxon>Bacteria</taxon>
        <taxon>Bacillati</taxon>
        <taxon>Actinomycetota</taxon>
        <taxon>Actinomycetes</taxon>
        <taxon>Mycobacteriales</taxon>
        <taxon>Corynebacteriaceae</taxon>
        <taxon>Corynebacterium</taxon>
    </lineage>
</organism>
<dbReference type="PROSITE" id="PS51462">
    <property type="entry name" value="NUDIX"/>
    <property type="match status" value="1"/>
</dbReference>
<evidence type="ECO:0000256" key="1">
    <source>
        <dbReference type="ARBA" id="ARBA00022801"/>
    </source>
</evidence>
<dbReference type="Pfam" id="PF00293">
    <property type="entry name" value="NUDIX"/>
    <property type="match status" value="1"/>
</dbReference>
<feature type="region of interest" description="Disordered" evidence="2">
    <location>
        <begin position="189"/>
        <end position="222"/>
    </location>
</feature>